<feature type="domain" description="Carrier" evidence="4">
    <location>
        <begin position="11"/>
        <end position="85"/>
    </location>
</feature>
<evidence type="ECO:0000256" key="2">
    <source>
        <dbReference type="ARBA" id="ARBA00022553"/>
    </source>
</evidence>
<evidence type="ECO:0000256" key="1">
    <source>
        <dbReference type="ARBA" id="ARBA00022450"/>
    </source>
</evidence>
<dbReference type="GO" id="GO:0043041">
    <property type="term" value="P:amino acid activation for nonribosomal peptide biosynthetic process"/>
    <property type="evidence" value="ECO:0007669"/>
    <property type="project" value="TreeGrafter"/>
</dbReference>
<dbReference type="FunFam" id="2.30.38.10:FF:000001">
    <property type="entry name" value="Non-ribosomal peptide synthetase PvdI"/>
    <property type="match status" value="1"/>
</dbReference>
<dbReference type="GO" id="GO:0044550">
    <property type="term" value="P:secondary metabolite biosynthetic process"/>
    <property type="evidence" value="ECO:0007669"/>
    <property type="project" value="TreeGrafter"/>
</dbReference>
<dbReference type="GO" id="GO:0003824">
    <property type="term" value="F:catalytic activity"/>
    <property type="evidence" value="ECO:0007669"/>
    <property type="project" value="InterPro"/>
</dbReference>
<dbReference type="EMBL" id="CP158568">
    <property type="protein sequence ID" value="XBY46473.1"/>
    <property type="molecule type" value="Genomic_DNA"/>
</dbReference>
<dbReference type="InterPro" id="IPR025110">
    <property type="entry name" value="AMP-bd_C"/>
</dbReference>
<protein>
    <submittedName>
        <fullName evidence="5">Amino acid adenylation domain-containing protein</fullName>
    </submittedName>
</protein>
<dbReference type="Gene3D" id="3.30.300.30">
    <property type="match status" value="1"/>
</dbReference>
<dbReference type="Gene3D" id="3.30.559.30">
    <property type="entry name" value="Nonribosomal peptide synthetase, condensation domain"/>
    <property type="match status" value="1"/>
</dbReference>
<evidence type="ECO:0000256" key="3">
    <source>
        <dbReference type="SAM" id="MobiDB-lite"/>
    </source>
</evidence>
<dbReference type="Pfam" id="PF00501">
    <property type="entry name" value="AMP-binding"/>
    <property type="match status" value="1"/>
</dbReference>
<feature type="domain" description="Carrier" evidence="4">
    <location>
        <begin position="1062"/>
        <end position="1137"/>
    </location>
</feature>
<reference evidence="5" key="1">
    <citation type="submission" date="2024-06" db="EMBL/GenBank/DDBJ databases">
        <title>Methylostella associata gen. nov., sp. nov., a novel Ancalomicrobiaceae-affiliated facultatively methylotrophic bacteria that feed on methanotrophs of the genus Methylococcus.</title>
        <authorList>
            <person name="Saltykova V."/>
            <person name="Danilova O.V."/>
            <person name="Oshkin I.Y."/>
            <person name="Belova S.E."/>
            <person name="Pimenov N.V."/>
            <person name="Dedysh S.N."/>
        </authorList>
    </citation>
    <scope>NUCLEOTIDE SEQUENCE</scope>
    <source>
        <strain evidence="5">S20</strain>
    </source>
</reference>
<dbReference type="PROSITE" id="PS50075">
    <property type="entry name" value="CARRIER"/>
    <property type="match status" value="2"/>
</dbReference>
<dbReference type="InterPro" id="IPR009081">
    <property type="entry name" value="PP-bd_ACP"/>
</dbReference>
<dbReference type="PROSITE" id="PS00455">
    <property type="entry name" value="AMP_BINDING"/>
    <property type="match status" value="1"/>
</dbReference>
<dbReference type="GO" id="GO:0031177">
    <property type="term" value="F:phosphopantetheine binding"/>
    <property type="evidence" value="ECO:0007669"/>
    <property type="project" value="InterPro"/>
</dbReference>
<proteinExistence type="predicted"/>
<dbReference type="Gene3D" id="1.10.1200.10">
    <property type="entry name" value="ACP-like"/>
    <property type="match status" value="2"/>
</dbReference>
<dbReference type="InterPro" id="IPR000873">
    <property type="entry name" value="AMP-dep_synth/lig_dom"/>
</dbReference>
<dbReference type="PANTHER" id="PTHR45527:SF1">
    <property type="entry name" value="FATTY ACID SYNTHASE"/>
    <property type="match status" value="1"/>
</dbReference>
<dbReference type="Pfam" id="PF13193">
    <property type="entry name" value="AMP-binding_C"/>
    <property type="match status" value="1"/>
</dbReference>
<dbReference type="SUPFAM" id="SSF47336">
    <property type="entry name" value="ACP-like"/>
    <property type="match status" value="2"/>
</dbReference>
<dbReference type="InterPro" id="IPR001242">
    <property type="entry name" value="Condensation_dom"/>
</dbReference>
<dbReference type="GO" id="GO:0005737">
    <property type="term" value="C:cytoplasm"/>
    <property type="evidence" value="ECO:0007669"/>
    <property type="project" value="TreeGrafter"/>
</dbReference>
<dbReference type="AlphaFoldDB" id="A0AAU7XHY3"/>
<feature type="compositionally biased region" description="Pro residues" evidence="3">
    <location>
        <begin position="1139"/>
        <end position="1153"/>
    </location>
</feature>
<dbReference type="InterPro" id="IPR020806">
    <property type="entry name" value="PKS_PP-bd"/>
</dbReference>
<dbReference type="InterPro" id="IPR023213">
    <property type="entry name" value="CAT-like_dom_sf"/>
</dbReference>
<organism evidence="5">
    <name type="scientific">Methyloraptor flagellatus</name>
    <dbReference type="NCBI Taxonomy" id="3162530"/>
    <lineage>
        <taxon>Bacteria</taxon>
        <taxon>Pseudomonadati</taxon>
        <taxon>Pseudomonadota</taxon>
        <taxon>Alphaproteobacteria</taxon>
        <taxon>Hyphomicrobiales</taxon>
        <taxon>Ancalomicrobiaceae</taxon>
        <taxon>Methyloraptor</taxon>
    </lineage>
</organism>
<gene>
    <name evidence="5" type="ORF">ABS361_09815</name>
</gene>
<dbReference type="SMART" id="SM01294">
    <property type="entry name" value="PKS_PP_betabranch"/>
    <property type="match status" value="1"/>
</dbReference>
<dbReference type="Gene3D" id="3.30.559.10">
    <property type="entry name" value="Chloramphenicol acetyltransferase-like domain"/>
    <property type="match status" value="1"/>
</dbReference>
<dbReference type="SMART" id="SM00823">
    <property type="entry name" value="PKS_PP"/>
    <property type="match status" value="2"/>
</dbReference>
<name>A0AAU7XHY3_9HYPH</name>
<dbReference type="Pfam" id="PF00550">
    <property type="entry name" value="PP-binding"/>
    <property type="match status" value="2"/>
</dbReference>
<feature type="region of interest" description="Disordered" evidence="3">
    <location>
        <begin position="1137"/>
        <end position="1162"/>
    </location>
</feature>
<dbReference type="NCBIfam" id="TIGR01733">
    <property type="entry name" value="AA-adenyl-dom"/>
    <property type="match status" value="1"/>
</dbReference>
<keyword evidence="1" id="KW-0596">Phosphopantetheine</keyword>
<dbReference type="InterPro" id="IPR020845">
    <property type="entry name" value="AMP-binding_CS"/>
</dbReference>
<dbReference type="KEGG" id="mflg:ABS361_09815"/>
<evidence type="ECO:0000259" key="4">
    <source>
        <dbReference type="PROSITE" id="PS50075"/>
    </source>
</evidence>
<dbReference type="RefSeq" id="WP_407051568.1">
    <property type="nucleotide sequence ID" value="NZ_CP158568.1"/>
</dbReference>
<dbReference type="Gene3D" id="3.40.50.980">
    <property type="match status" value="2"/>
</dbReference>
<evidence type="ECO:0000313" key="5">
    <source>
        <dbReference type="EMBL" id="XBY46473.1"/>
    </source>
</evidence>
<dbReference type="SUPFAM" id="SSF52777">
    <property type="entry name" value="CoA-dependent acyltransferases"/>
    <property type="match status" value="2"/>
</dbReference>
<dbReference type="PANTHER" id="PTHR45527">
    <property type="entry name" value="NONRIBOSOMAL PEPTIDE SYNTHETASE"/>
    <property type="match status" value="1"/>
</dbReference>
<dbReference type="FunFam" id="3.40.50.12780:FF:000012">
    <property type="entry name" value="Non-ribosomal peptide synthetase"/>
    <property type="match status" value="1"/>
</dbReference>
<dbReference type="InterPro" id="IPR045851">
    <property type="entry name" value="AMP-bd_C_sf"/>
</dbReference>
<sequence>MTAEPAVGPASDLAARVRAHVAAVLAMPADALDETAPLRSYGLDSIGGIKLQERLADDLGVALSGLDILESADLAALVAEIGARLGPETLAETRSPSLPVAAPDRPLSEGQKGLWAFQAAHPGNAAYNLPFLLAFEHRLDDARLEAAIRAATARHPVLGERIVEQVDGPRRVGGAVAMVMRETAHDLDKAALSARLEALATVPFRLADEAPLRVHRIDRNGATLLLVVVHHIAFDGASVAPFFETLLGAYAGASIAGPEGSDFDAFVAAEAETIAGEAADRARRHFASRLAGAAPALDLLFDPPQETGRHDADAAVVQRIEAEEAGRIAGFCRTAGVTPASLFLGAFGAVLGRWAGTDDVVVGVTASVRRRREFADLVGYCVNMVPVRLAFAEENTWAETLRAAQRALTGDLDHAAYPFARLVRDLRPERSDLRTPVFQVAFNHTPHVGDALRMIEAKHAGVRFLPDLHQRSEYALELEISEAAGAYELRLKFDSGLFRPATAERIVGHLRALIAEGIARPAEPLGALDMLTEAERRVILGPWAGVDSVEAGTTVDRLVLAQAARTPDALAVVQGDTRLTYTAVAVAARQVAQSLLSAGIQPGDRVGIALRRTPMLPVALLGVFMAGAAYVPLEPDLPEPRLRFMAEDAGLRMILTEPALRDRIAAVAPAGIAILEAESGATRPVGGEADPALATGDGRATPDGLAYVIYTSGSTGRPKGVMIRQSAYVSALLALARTPGLAAGDRLLAVTTFGFDIAGFELLGPLVVGATCSLCPADVVQDADRLRATIEAERPTLIQATPSLWDMLFESGWRPHAGLRLLCGGEPLPDGLRRRFEASAGEAWNMYGPTEATIWATAERIAADAPRGVGRPLANSRIYVLDRALRPVPIGVIGELCIGGQAIAEGYLGRPDLTAARFLANPFEPGGRLYRTGDRARWLPDGSVDLLGRADDQVKIRGYRIELGDVETHLAAHPAVREAIAVVETVEGHARLAAHVLLRRDARVAETDLRDHMKARVPHYMVPARFVVQTAFPLTPNGKVDRAALAAAAVVQAEAIIAPRGRQDDGLERRIAAIWREVLRRPEIGRDDGFFEVGGDSILAVIVARRIATAADRPFGVTDLFRHPSIAAIAAHLGRSAPPFRPRVPHPAPPPHPTRPRSRPAR</sequence>
<accession>A0AAU7XHY3</accession>
<keyword evidence="2" id="KW-0597">Phosphoprotein</keyword>
<dbReference type="Pfam" id="PF00668">
    <property type="entry name" value="Condensation"/>
    <property type="match status" value="1"/>
</dbReference>
<dbReference type="InterPro" id="IPR010071">
    <property type="entry name" value="AA_adenyl_dom"/>
</dbReference>
<dbReference type="SUPFAM" id="SSF56801">
    <property type="entry name" value="Acetyl-CoA synthetase-like"/>
    <property type="match status" value="1"/>
</dbReference>
<dbReference type="InterPro" id="IPR036736">
    <property type="entry name" value="ACP-like_sf"/>
</dbReference>
<dbReference type="Gene3D" id="2.30.38.10">
    <property type="entry name" value="Luciferase, Domain 3"/>
    <property type="match status" value="1"/>
</dbReference>